<feature type="transmembrane region" description="Helical" evidence="9">
    <location>
        <begin position="53"/>
        <end position="72"/>
    </location>
</feature>
<dbReference type="Pfam" id="PF00905">
    <property type="entry name" value="Transpeptidase"/>
    <property type="match status" value="1"/>
</dbReference>
<dbReference type="InterPro" id="IPR012338">
    <property type="entry name" value="Beta-lactam/transpept-like"/>
</dbReference>
<name>A0A396Z7U5_9LEPT</name>
<dbReference type="GO" id="GO:0017001">
    <property type="term" value="P:antibiotic catabolic process"/>
    <property type="evidence" value="ECO:0007669"/>
    <property type="project" value="InterPro"/>
</dbReference>
<evidence type="ECO:0000256" key="4">
    <source>
        <dbReference type="ARBA" id="ARBA00022801"/>
    </source>
</evidence>
<dbReference type="SUPFAM" id="SSF56601">
    <property type="entry name" value="beta-lactamase/transpeptidase-like"/>
    <property type="match status" value="1"/>
</dbReference>
<organism evidence="11 12">
    <name type="scientific">Leptospira stimsonii</name>
    <dbReference type="NCBI Taxonomy" id="2202203"/>
    <lineage>
        <taxon>Bacteria</taxon>
        <taxon>Pseudomonadati</taxon>
        <taxon>Spirochaetota</taxon>
        <taxon>Spirochaetia</taxon>
        <taxon>Leptospirales</taxon>
        <taxon>Leptospiraceae</taxon>
        <taxon>Leptospira</taxon>
    </lineage>
</organism>
<dbReference type="GO" id="GO:0008800">
    <property type="term" value="F:beta-lactamase activity"/>
    <property type="evidence" value="ECO:0007669"/>
    <property type="project" value="UniProtKB-UniRule"/>
</dbReference>
<evidence type="ECO:0000256" key="7">
    <source>
        <dbReference type="RuleBase" id="RU361140"/>
    </source>
</evidence>
<evidence type="ECO:0000256" key="3">
    <source>
        <dbReference type="ARBA" id="ARBA00022729"/>
    </source>
</evidence>
<proteinExistence type="inferred from homology"/>
<keyword evidence="5 7" id="KW-0046">Antibiotic resistance</keyword>
<evidence type="ECO:0000313" key="12">
    <source>
        <dbReference type="Proteomes" id="UP000265798"/>
    </source>
</evidence>
<evidence type="ECO:0000313" key="11">
    <source>
        <dbReference type="EMBL" id="RHX89687.1"/>
    </source>
</evidence>
<comment type="similarity">
    <text evidence="1 7">Belongs to the class-D beta-lactamase family.</text>
</comment>
<evidence type="ECO:0000256" key="6">
    <source>
        <dbReference type="PIRSR" id="PIRSR602137-50"/>
    </source>
</evidence>
<evidence type="ECO:0000256" key="5">
    <source>
        <dbReference type="ARBA" id="ARBA00023251"/>
    </source>
</evidence>
<accession>A0A396Z7U5</accession>
<comment type="caution">
    <text evidence="11">The sequence shown here is derived from an EMBL/GenBank/DDBJ whole genome shotgun (WGS) entry which is preliminary data.</text>
</comment>
<dbReference type="NCBIfam" id="NF012161">
    <property type="entry name" value="bla_class_D_main"/>
    <property type="match status" value="1"/>
</dbReference>
<feature type="domain" description="Penicillin-binding protein transpeptidase" evidence="10">
    <location>
        <begin position="109"/>
        <end position="301"/>
    </location>
</feature>
<dbReference type="EMBL" id="QHCT01000003">
    <property type="protein sequence ID" value="RHX89687.1"/>
    <property type="molecule type" value="Genomic_DNA"/>
</dbReference>
<evidence type="ECO:0000256" key="2">
    <source>
        <dbReference type="ARBA" id="ARBA00012865"/>
    </source>
</evidence>
<dbReference type="PROSITE" id="PS00337">
    <property type="entry name" value="BETA_LACTAMASE_D"/>
    <property type="match status" value="1"/>
</dbReference>
<keyword evidence="9" id="KW-0472">Membrane</keyword>
<feature type="modified residue" description="N6-carboxylysine" evidence="6">
    <location>
        <position position="121"/>
    </location>
</feature>
<protein>
    <recommendedName>
        <fullName evidence="2 7">Beta-lactamase</fullName>
        <ecNumber evidence="2 7">3.5.2.6</ecNumber>
    </recommendedName>
</protein>
<dbReference type="OrthoDB" id="9762883at2"/>
<keyword evidence="4 7" id="KW-0378">Hydrolase</keyword>
<feature type="region of interest" description="Disordered" evidence="8">
    <location>
        <begin position="1"/>
        <end position="21"/>
    </location>
</feature>
<reference evidence="12" key="1">
    <citation type="submission" date="2018-05" db="EMBL/GenBank/DDBJ databases">
        <title>Leptospira yasudae sp. nov. and Leptospira stimsonii sp. nov., two pathogenic species of the genus Leptospira isolated from environmental sources.</title>
        <authorList>
            <person name="Casanovas-Massana A."/>
            <person name="Hamond C."/>
            <person name="Santos L.A."/>
            <person name="Hacker K.P."/>
            <person name="Balassiano I."/>
            <person name="Medeiros M.A."/>
            <person name="Reis M.G."/>
            <person name="Ko A.I."/>
            <person name="Wunder E.A."/>
        </authorList>
    </citation>
    <scope>NUCLEOTIDE SEQUENCE [LARGE SCALE GENOMIC DNA]</scope>
    <source>
        <strain evidence="12">Yale</strain>
    </source>
</reference>
<evidence type="ECO:0000259" key="10">
    <source>
        <dbReference type="Pfam" id="PF00905"/>
    </source>
</evidence>
<gene>
    <name evidence="11" type="primary">blaOXA</name>
    <name evidence="11" type="ORF">DLM75_12025</name>
</gene>
<dbReference type="GO" id="GO:0008658">
    <property type="term" value="F:penicillin binding"/>
    <property type="evidence" value="ECO:0007669"/>
    <property type="project" value="InterPro"/>
</dbReference>
<dbReference type="Gene3D" id="3.40.710.10">
    <property type="entry name" value="DD-peptidase/beta-lactamase superfamily"/>
    <property type="match status" value="1"/>
</dbReference>
<evidence type="ECO:0000256" key="1">
    <source>
        <dbReference type="ARBA" id="ARBA00007898"/>
    </source>
</evidence>
<keyword evidence="3" id="KW-0732">Signal</keyword>
<dbReference type="EC" id="3.5.2.6" evidence="2 7"/>
<dbReference type="InterPro" id="IPR001460">
    <property type="entry name" value="PCN-bd_Tpept"/>
</dbReference>
<keyword evidence="9" id="KW-0812">Transmembrane</keyword>
<dbReference type="AlphaFoldDB" id="A0A396Z7U5"/>
<sequence length="318" mass="37722">MKRIESLYPSEKEESNKGMDLSSIRVPENPLLLRLERIYLRASKPMRLRIEFFLWRGGLFSIVWIFLFSFSFCKTVSEVDRTFDSSGKKGTLIISSLDGSKEWIHDPRRSEERFLPASTFKIPNTLISLQERIVSDENFRFHWNGVRTDVDDWNQDQTLKSAFQRSCVWCYQELAVQVGLKKYETYLQKMEYGNLKTGKDVRSFWLEGDLRISAREQIDFLKKLYLRKFAFDSKYYEILRKIFLVVRNQDFSLFAKTGWVQADPSIGWYVGYLETKTEVWFFALNLDIRDKKDLPLRKEIVFQSFKELGLISDDSPKF</sequence>
<dbReference type="GO" id="GO:0046677">
    <property type="term" value="P:response to antibiotic"/>
    <property type="evidence" value="ECO:0007669"/>
    <property type="project" value="UniProtKB-UniRule"/>
</dbReference>
<dbReference type="RefSeq" id="WP_118968758.1">
    <property type="nucleotide sequence ID" value="NZ_QHCT01000003.1"/>
</dbReference>
<feature type="active site" description="Acyl-ester intermediate" evidence="6">
    <location>
        <position position="118"/>
    </location>
</feature>
<comment type="catalytic activity">
    <reaction evidence="7">
        <text>a beta-lactam + H2O = a substituted beta-amino acid</text>
        <dbReference type="Rhea" id="RHEA:20401"/>
        <dbReference type="ChEBI" id="CHEBI:15377"/>
        <dbReference type="ChEBI" id="CHEBI:35627"/>
        <dbReference type="ChEBI" id="CHEBI:140347"/>
        <dbReference type="EC" id="3.5.2.6"/>
    </reaction>
</comment>
<dbReference type="Proteomes" id="UP000265798">
    <property type="component" value="Unassembled WGS sequence"/>
</dbReference>
<keyword evidence="9" id="KW-1133">Transmembrane helix</keyword>
<evidence type="ECO:0000256" key="9">
    <source>
        <dbReference type="SAM" id="Phobius"/>
    </source>
</evidence>
<dbReference type="InterPro" id="IPR002137">
    <property type="entry name" value="Beta-lactam_class-D_AS"/>
</dbReference>
<evidence type="ECO:0000256" key="8">
    <source>
        <dbReference type="SAM" id="MobiDB-lite"/>
    </source>
</evidence>